<dbReference type="GO" id="GO:0016301">
    <property type="term" value="F:kinase activity"/>
    <property type="evidence" value="ECO:0007669"/>
    <property type="project" value="TreeGrafter"/>
</dbReference>
<dbReference type="SUPFAM" id="SSF141530">
    <property type="entry name" value="PTSIIA/GutA-like"/>
    <property type="match status" value="1"/>
</dbReference>
<dbReference type="Pfam" id="PF03829">
    <property type="entry name" value="PTSIIA_gutA"/>
    <property type="match status" value="1"/>
</dbReference>
<evidence type="ECO:0000313" key="5">
    <source>
        <dbReference type="Proteomes" id="UP000321175"/>
    </source>
</evidence>
<evidence type="ECO:0000313" key="3">
    <source>
        <dbReference type="EMBL" id="OTP28377.1"/>
    </source>
</evidence>
<dbReference type="GO" id="GO:0005737">
    <property type="term" value="C:cytoplasm"/>
    <property type="evidence" value="ECO:0007669"/>
    <property type="project" value="InterPro"/>
</dbReference>
<dbReference type="EMBL" id="BJWA01000029">
    <property type="protein sequence ID" value="GEL81606.1"/>
    <property type="molecule type" value="Genomic_DNA"/>
</dbReference>
<comment type="caution">
    <text evidence="3">The sequence shown here is derived from an EMBL/GenBank/DDBJ whole genome shotgun (WGS) entry which is preliminary data.</text>
</comment>
<dbReference type="InterPro" id="IPR004716">
    <property type="entry name" value="PTS_IIA_glucitol/sorbitol-sp"/>
</dbReference>
<dbReference type="RefSeq" id="WP_071867845.1">
    <property type="nucleotide sequence ID" value="NZ_BJWA01000029.1"/>
</dbReference>
<dbReference type="Gene3D" id="2.40.33.40">
    <property type="entry name" value="Phosphotransferase system, glucitol/sorbitol-specific IIA component"/>
    <property type="match status" value="1"/>
</dbReference>
<reference evidence="2 5" key="2">
    <citation type="submission" date="2019-07" db="EMBL/GenBank/DDBJ databases">
        <title>Whole genome shotgun sequence of Enterococcus mundtii NBRC 100490.</title>
        <authorList>
            <person name="Hosoyama A."/>
            <person name="Uohara A."/>
            <person name="Ohji S."/>
            <person name="Ichikawa N."/>
        </authorList>
    </citation>
    <scope>NUCLEOTIDE SEQUENCE [LARGE SCALE GENOMIC DNA]</scope>
    <source>
        <strain evidence="2 5">NBRC 100490</strain>
    </source>
</reference>
<dbReference type="AlphaFoldDB" id="A0A1L8UM11"/>
<dbReference type="Proteomes" id="UP000321175">
    <property type="component" value="Unassembled WGS sequence"/>
</dbReference>
<dbReference type="PROSITE" id="PS51097">
    <property type="entry name" value="PTS_EIIA_TYPE_5"/>
    <property type="match status" value="1"/>
</dbReference>
<dbReference type="InterPro" id="IPR036665">
    <property type="entry name" value="PTS_IIA_glucitol/sorbitol_sf"/>
</dbReference>
<dbReference type="GO" id="GO:0009401">
    <property type="term" value="P:phosphoenolpyruvate-dependent sugar phosphotransferase system"/>
    <property type="evidence" value="ECO:0007669"/>
    <property type="project" value="InterPro"/>
</dbReference>
<dbReference type="GeneID" id="61000328"/>
<organism evidence="3 4">
    <name type="scientific">Enterococcus mundtii</name>
    <dbReference type="NCBI Taxonomy" id="53346"/>
    <lineage>
        <taxon>Bacteria</taxon>
        <taxon>Bacillati</taxon>
        <taxon>Bacillota</taxon>
        <taxon>Bacilli</taxon>
        <taxon>Lactobacillales</taxon>
        <taxon>Enterococcaceae</taxon>
        <taxon>Enterococcus</taxon>
    </lineage>
</organism>
<evidence type="ECO:0000256" key="1">
    <source>
        <dbReference type="PROSITE-ProRule" id="PRU00420"/>
    </source>
</evidence>
<comment type="caution">
    <text evidence="1">Lacks conserved residue(s) required for the propagation of feature annotation.</text>
</comment>
<dbReference type="EMBL" id="NGMS01000001">
    <property type="protein sequence ID" value="OTP28377.1"/>
    <property type="molecule type" value="Genomic_DNA"/>
</dbReference>
<protein>
    <submittedName>
        <fullName evidence="2">PTS sorbitol transporter subunit IIA</fullName>
    </submittedName>
</protein>
<dbReference type="GO" id="GO:0008982">
    <property type="term" value="F:protein-N(PI)-phosphohistidine-sugar phosphotransferase activity"/>
    <property type="evidence" value="ECO:0007669"/>
    <property type="project" value="InterPro"/>
</dbReference>
<proteinExistence type="predicted"/>
<accession>A0A1L8UM11</accession>
<reference evidence="3 4" key="1">
    <citation type="submission" date="2017-05" db="EMBL/GenBank/DDBJ databases">
        <title>The Genome Sequence of Enterococcus mundtii 6B1_DIV0119.</title>
        <authorList>
            <consortium name="The Broad Institute Genomics Platform"/>
            <consortium name="The Broad Institute Genomic Center for Infectious Diseases"/>
            <person name="Earl A."/>
            <person name="Manson A."/>
            <person name="Schwartman J."/>
            <person name="Gilmore M."/>
            <person name="Abouelleil A."/>
            <person name="Cao P."/>
            <person name="Chapman S."/>
            <person name="Cusick C."/>
            <person name="Shea T."/>
            <person name="Young S."/>
            <person name="Neafsey D."/>
            <person name="Nusbaum C."/>
            <person name="Birren B."/>
        </authorList>
    </citation>
    <scope>NUCLEOTIDE SEQUENCE [LARGE SCALE GENOMIC DNA]</scope>
    <source>
        <strain evidence="3 4">6B1_DIV0119</strain>
    </source>
</reference>
<name>A0A1L8UM11_ENTMU</name>
<keyword evidence="5" id="KW-1185">Reference proteome</keyword>
<evidence type="ECO:0000313" key="2">
    <source>
        <dbReference type="EMBL" id="GEL81606.1"/>
    </source>
</evidence>
<sequence length="120" mass="13285">MTQATISEIGTSAINSEEPMLILFDQSATSALRDYTIIQEFSTKENFSLNQGDQISFDQQEYTIEHVGPLANENLTTVGHVTLVFEEPPAGDRIVNGIYLSPYQLPEIAVGTTIDYKQVN</sequence>
<gene>
    <name evidence="2" type="primary">srlB</name>
    <name evidence="3" type="ORF">A5802_002118</name>
    <name evidence="2" type="ORF">EMU01_27500</name>
</gene>
<dbReference type="PANTHER" id="PTHR40398">
    <property type="entry name" value="PTS SYSTEM GLUCITOL/SORBITOL-SPECIFIC EIIA COMPONENT"/>
    <property type="match status" value="1"/>
</dbReference>
<evidence type="ECO:0000313" key="4">
    <source>
        <dbReference type="Proteomes" id="UP000195024"/>
    </source>
</evidence>
<dbReference type="Proteomes" id="UP000195024">
    <property type="component" value="Unassembled WGS sequence"/>
</dbReference>
<dbReference type="PANTHER" id="PTHR40398:SF1">
    <property type="entry name" value="PTS SYSTEM GLUCITOL_SORBITOL-SPECIFIC EIIA COMPONENT"/>
    <property type="match status" value="1"/>
</dbReference>